<reference evidence="2" key="1">
    <citation type="journal article" date="2022" name="Front. Genet.">
        <title>Chromosome-Scale Assembly of the Dendrobium nobile Genome Provides Insights Into the Molecular Mechanism of the Biosynthesis of the Medicinal Active Ingredient of Dendrobium.</title>
        <authorList>
            <person name="Xu Q."/>
            <person name="Niu S.-C."/>
            <person name="Li K.-L."/>
            <person name="Zheng P.-J."/>
            <person name="Zhang X.-J."/>
            <person name="Jia Y."/>
            <person name="Liu Y."/>
            <person name="Niu Y.-X."/>
            <person name="Yu L.-H."/>
            <person name="Chen D.-F."/>
            <person name="Zhang G.-Q."/>
        </authorList>
    </citation>
    <scope>NUCLEOTIDE SEQUENCE</scope>
    <source>
        <tissue evidence="2">Leaf</tissue>
    </source>
</reference>
<protein>
    <submittedName>
        <fullName evidence="2">Uncharacterized protein</fullName>
    </submittedName>
</protein>
<evidence type="ECO:0000313" key="2">
    <source>
        <dbReference type="EMBL" id="KAI0526801.1"/>
    </source>
</evidence>
<feature type="compositionally biased region" description="Basic and acidic residues" evidence="1">
    <location>
        <begin position="27"/>
        <end position="43"/>
    </location>
</feature>
<dbReference type="EMBL" id="JAGYWB010000003">
    <property type="protein sequence ID" value="KAI0526801.1"/>
    <property type="molecule type" value="Genomic_DNA"/>
</dbReference>
<dbReference type="Proteomes" id="UP000829196">
    <property type="component" value="Unassembled WGS sequence"/>
</dbReference>
<name>A0A8T3C1A3_DENNO</name>
<feature type="region of interest" description="Disordered" evidence="1">
    <location>
        <begin position="27"/>
        <end position="49"/>
    </location>
</feature>
<organism evidence="2 3">
    <name type="scientific">Dendrobium nobile</name>
    <name type="common">Orchid</name>
    <dbReference type="NCBI Taxonomy" id="94219"/>
    <lineage>
        <taxon>Eukaryota</taxon>
        <taxon>Viridiplantae</taxon>
        <taxon>Streptophyta</taxon>
        <taxon>Embryophyta</taxon>
        <taxon>Tracheophyta</taxon>
        <taxon>Spermatophyta</taxon>
        <taxon>Magnoliopsida</taxon>
        <taxon>Liliopsida</taxon>
        <taxon>Asparagales</taxon>
        <taxon>Orchidaceae</taxon>
        <taxon>Epidendroideae</taxon>
        <taxon>Malaxideae</taxon>
        <taxon>Dendrobiinae</taxon>
        <taxon>Dendrobium</taxon>
    </lineage>
</organism>
<evidence type="ECO:0000256" key="1">
    <source>
        <dbReference type="SAM" id="MobiDB-lite"/>
    </source>
</evidence>
<comment type="caution">
    <text evidence="2">The sequence shown here is derived from an EMBL/GenBank/DDBJ whole genome shotgun (WGS) entry which is preliminary data.</text>
</comment>
<keyword evidence="3" id="KW-1185">Reference proteome</keyword>
<evidence type="ECO:0000313" key="3">
    <source>
        <dbReference type="Proteomes" id="UP000829196"/>
    </source>
</evidence>
<accession>A0A8T3C1A3</accession>
<proteinExistence type="predicted"/>
<dbReference type="AlphaFoldDB" id="A0A8T3C1A3"/>
<sequence length="70" mass="8391">MEKVTFTASELSSRRCFRSKCHNFRSERKEKSSKEQSRRGTKEPKKRLVQMCNLYTSYEAKPNSNDENRR</sequence>
<gene>
    <name evidence="2" type="ORF">KFK09_002392</name>
</gene>